<dbReference type="GO" id="GO:0004129">
    <property type="term" value="F:cytochrome-c oxidase activity"/>
    <property type="evidence" value="ECO:0007669"/>
    <property type="project" value="InterPro"/>
</dbReference>
<reference evidence="2 3" key="1">
    <citation type="submission" date="2017-06" db="EMBL/GenBank/DDBJ databases">
        <authorList>
            <person name="Kim H.J."/>
            <person name="Triplett B.A."/>
        </authorList>
    </citation>
    <scope>NUCLEOTIDE SEQUENCE [LARGE SCALE GENOMIC DNA]</scope>
    <source>
        <strain evidence="2 3">U15</strain>
    </source>
</reference>
<feature type="transmembrane region" description="Helical" evidence="1">
    <location>
        <begin position="102"/>
        <end position="124"/>
    </location>
</feature>
<organism evidence="2 3">
    <name type="scientific">Noviherbaspirillum humi</name>
    <dbReference type="NCBI Taxonomy" id="1688639"/>
    <lineage>
        <taxon>Bacteria</taxon>
        <taxon>Pseudomonadati</taxon>
        <taxon>Pseudomonadota</taxon>
        <taxon>Betaproteobacteria</taxon>
        <taxon>Burkholderiales</taxon>
        <taxon>Oxalobacteraceae</taxon>
        <taxon>Noviherbaspirillum</taxon>
    </lineage>
</organism>
<keyword evidence="1" id="KW-0812">Transmembrane</keyword>
<feature type="transmembrane region" description="Helical" evidence="1">
    <location>
        <begin position="136"/>
        <end position="160"/>
    </location>
</feature>
<dbReference type="GO" id="GO:0016020">
    <property type="term" value="C:membrane"/>
    <property type="evidence" value="ECO:0007669"/>
    <property type="project" value="InterPro"/>
</dbReference>
<dbReference type="InterPro" id="IPR036927">
    <property type="entry name" value="Cyt_c_oxase-like_su1_sf"/>
</dbReference>
<dbReference type="AlphaFoldDB" id="A0A239IHD1"/>
<accession>A0A239IHD1</accession>
<dbReference type="Pfam" id="PF00115">
    <property type="entry name" value="COX1"/>
    <property type="match status" value="1"/>
</dbReference>
<gene>
    <name evidence="2" type="ORF">SAMN06265795_109118</name>
</gene>
<feature type="transmembrane region" description="Helical" evidence="1">
    <location>
        <begin position="180"/>
        <end position="210"/>
    </location>
</feature>
<evidence type="ECO:0000313" key="3">
    <source>
        <dbReference type="Proteomes" id="UP000198284"/>
    </source>
</evidence>
<dbReference type="Proteomes" id="UP000198284">
    <property type="component" value="Unassembled WGS sequence"/>
</dbReference>
<keyword evidence="3" id="KW-1185">Reference proteome</keyword>
<dbReference type="InterPro" id="IPR000883">
    <property type="entry name" value="Cyt_C_Oxase_1"/>
</dbReference>
<name>A0A239IHD1_9BURK</name>
<keyword evidence="1" id="KW-0472">Membrane</keyword>
<dbReference type="EMBL" id="FZOT01000009">
    <property type="protein sequence ID" value="SNS93136.1"/>
    <property type="molecule type" value="Genomic_DNA"/>
</dbReference>
<evidence type="ECO:0000313" key="2">
    <source>
        <dbReference type="EMBL" id="SNS93136.1"/>
    </source>
</evidence>
<keyword evidence="1" id="KW-1133">Transmembrane helix</keyword>
<protein>
    <submittedName>
        <fullName evidence="2">Cytochrome C and Quinol oxidase polypeptide I</fullName>
    </submittedName>
</protein>
<feature type="transmembrane region" description="Helical" evidence="1">
    <location>
        <begin position="33"/>
        <end position="55"/>
    </location>
</feature>
<proteinExistence type="predicted"/>
<evidence type="ECO:0000256" key="1">
    <source>
        <dbReference type="SAM" id="Phobius"/>
    </source>
</evidence>
<dbReference type="OrthoDB" id="9764568at2"/>
<sequence length="218" mass="24333">MLGEWQMYVRSPLHPGLSYPKLYYRSVTANGSAMAYVFPTLVAMGFDYAIVKLALKRPLVRFKWAWGGFGLIVLSTVVAMVPVAMRLASVLCTFYPPMIGNAFFYIGVVLVVIGSWVWVALMSINLRLWKKNHPGLLIPFAMFANVTSAYLWACTSVGSSREILFQILPVALGFKSTIDAGLACILISWTLHAIVYFWLVPSYIAFYTLIPRAIGGRF</sequence>
<dbReference type="SUPFAM" id="SSF81442">
    <property type="entry name" value="Cytochrome c oxidase subunit I-like"/>
    <property type="match status" value="1"/>
</dbReference>
<dbReference type="GO" id="GO:0020037">
    <property type="term" value="F:heme binding"/>
    <property type="evidence" value="ECO:0007669"/>
    <property type="project" value="InterPro"/>
</dbReference>
<feature type="transmembrane region" description="Helical" evidence="1">
    <location>
        <begin position="67"/>
        <end position="96"/>
    </location>
</feature>
<dbReference type="GO" id="GO:0009060">
    <property type="term" value="P:aerobic respiration"/>
    <property type="evidence" value="ECO:0007669"/>
    <property type="project" value="InterPro"/>
</dbReference>
<dbReference type="Gene3D" id="1.20.210.10">
    <property type="entry name" value="Cytochrome c oxidase-like, subunit I domain"/>
    <property type="match status" value="1"/>
</dbReference>